<dbReference type="RefSeq" id="WP_157482206.1">
    <property type="nucleotide sequence ID" value="NZ_WOWP01000016.1"/>
</dbReference>
<dbReference type="InterPro" id="IPR017937">
    <property type="entry name" value="Thioredoxin_CS"/>
</dbReference>
<dbReference type="EMBL" id="WOWP01000016">
    <property type="protein sequence ID" value="MUV03275.1"/>
    <property type="molecule type" value="Genomic_DNA"/>
</dbReference>
<proteinExistence type="predicted"/>
<protein>
    <submittedName>
        <fullName evidence="3">Redoxin domain-containing protein</fullName>
    </submittedName>
</protein>
<dbReference type="GO" id="GO:0016209">
    <property type="term" value="F:antioxidant activity"/>
    <property type="evidence" value="ECO:0007669"/>
    <property type="project" value="InterPro"/>
</dbReference>
<dbReference type="PANTHER" id="PTHR42852:SF17">
    <property type="entry name" value="THIOREDOXIN-LIKE PROTEIN HI_1115"/>
    <property type="match status" value="1"/>
</dbReference>
<dbReference type="PANTHER" id="PTHR42852">
    <property type="entry name" value="THIOL:DISULFIDE INTERCHANGE PROTEIN DSBE"/>
    <property type="match status" value="1"/>
</dbReference>
<dbReference type="InterPro" id="IPR050553">
    <property type="entry name" value="Thioredoxin_ResA/DsbE_sf"/>
</dbReference>
<comment type="caution">
    <text evidence="3">The sequence shown here is derived from an EMBL/GenBank/DDBJ whole genome shotgun (WGS) entry which is preliminary data.</text>
</comment>
<dbReference type="AlphaFoldDB" id="A0A6N8HCJ9"/>
<dbReference type="InterPro" id="IPR036249">
    <property type="entry name" value="Thioredoxin-like_sf"/>
</dbReference>
<dbReference type="Gene3D" id="3.40.30.10">
    <property type="entry name" value="Glutaredoxin"/>
    <property type="match status" value="1"/>
</dbReference>
<accession>A0A6N8HCJ9</accession>
<dbReference type="Proteomes" id="UP000433945">
    <property type="component" value="Unassembled WGS sequence"/>
</dbReference>
<sequence length="193" mass="22677">MKKMLLAGFAAIFLLYSCNEKKEKEGEEEVKETTEAVTEEKMPTPMHVYTKDSVTVNAYKYDGLEYFLTKSNDTTYVVNFWATWCVPCVEELPYFEQLNEKYKNDKVKVLLVSLDMHKSVESRLIPFIKNKKLQSDVVMLRDPDADTWIRKIDTTWSGALPATIIYNKDERKFYEQSFTYSELEKELNNFIKP</sequence>
<dbReference type="InterPro" id="IPR000866">
    <property type="entry name" value="AhpC/TSA"/>
</dbReference>
<keyword evidence="1" id="KW-0676">Redox-active center</keyword>
<dbReference type="SUPFAM" id="SSF52833">
    <property type="entry name" value="Thioredoxin-like"/>
    <property type="match status" value="1"/>
</dbReference>
<dbReference type="InterPro" id="IPR013766">
    <property type="entry name" value="Thioredoxin_domain"/>
</dbReference>
<dbReference type="CDD" id="cd02966">
    <property type="entry name" value="TlpA_like_family"/>
    <property type="match status" value="1"/>
</dbReference>
<keyword evidence="4" id="KW-1185">Reference proteome</keyword>
<dbReference type="OrthoDB" id="9815205at2"/>
<reference evidence="3 4" key="1">
    <citation type="submission" date="2019-12" db="EMBL/GenBank/DDBJ databases">
        <authorList>
            <person name="Sun J.-Q."/>
        </authorList>
    </citation>
    <scope>NUCLEOTIDE SEQUENCE [LARGE SCALE GENOMIC DNA]</scope>
    <source>
        <strain evidence="3 4">JCM 17928</strain>
    </source>
</reference>
<gene>
    <name evidence="3" type="ORF">GN157_06090</name>
</gene>
<organism evidence="3 4">
    <name type="scientific">Flavobacterium rakeshii</name>
    <dbReference type="NCBI Taxonomy" id="1038845"/>
    <lineage>
        <taxon>Bacteria</taxon>
        <taxon>Pseudomonadati</taxon>
        <taxon>Bacteroidota</taxon>
        <taxon>Flavobacteriia</taxon>
        <taxon>Flavobacteriales</taxon>
        <taxon>Flavobacteriaceae</taxon>
        <taxon>Flavobacterium</taxon>
    </lineage>
</organism>
<evidence type="ECO:0000256" key="1">
    <source>
        <dbReference type="ARBA" id="ARBA00023284"/>
    </source>
</evidence>
<name>A0A6N8HCJ9_9FLAO</name>
<feature type="domain" description="Thioredoxin" evidence="2">
    <location>
        <begin position="23"/>
        <end position="192"/>
    </location>
</feature>
<dbReference type="PROSITE" id="PS51352">
    <property type="entry name" value="THIOREDOXIN_2"/>
    <property type="match status" value="1"/>
</dbReference>
<evidence type="ECO:0000313" key="4">
    <source>
        <dbReference type="Proteomes" id="UP000433945"/>
    </source>
</evidence>
<dbReference type="PROSITE" id="PS51257">
    <property type="entry name" value="PROKAR_LIPOPROTEIN"/>
    <property type="match status" value="1"/>
</dbReference>
<dbReference type="Pfam" id="PF00578">
    <property type="entry name" value="AhpC-TSA"/>
    <property type="match status" value="1"/>
</dbReference>
<dbReference type="GO" id="GO:0016491">
    <property type="term" value="F:oxidoreductase activity"/>
    <property type="evidence" value="ECO:0007669"/>
    <property type="project" value="InterPro"/>
</dbReference>
<evidence type="ECO:0000313" key="3">
    <source>
        <dbReference type="EMBL" id="MUV03275.1"/>
    </source>
</evidence>
<evidence type="ECO:0000259" key="2">
    <source>
        <dbReference type="PROSITE" id="PS51352"/>
    </source>
</evidence>
<dbReference type="PROSITE" id="PS00194">
    <property type="entry name" value="THIOREDOXIN_1"/>
    <property type="match status" value="1"/>
</dbReference>